<evidence type="ECO:0000313" key="1">
    <source>
        <dbReference type="EMBL" id="EGA65420.1"/>
    </source>
</evidence>
<name>E8LV35_9VIBR</name>
<evidence type="ECO:0000313" key="2">
    <source>
        <dbReference type="Proteomes" id="UP000004371"/>
    </source>
</evidence>
<dbReference type="eggNOG" id="ENOG5032F47">
    <property type="taxonomic scope" value="Bacteria"/>
</dbReference>
<proteinExistence type="predicted"/>
<protein>
    <submittedName>
        <fullName evidence="1">Uncharacterized protein</fullName>
    </submittedName>
</protein>
<dbReference type="AlphaFoldDB" id="E8LV35"/>
<gene>
    <name evidence="1" type="ORF">VIBR0546_14080</name>
</gene>
<dbReference type="STRING" id="945543.VIBR0546_14080"/>
<reference evidence="1 2" key="1">
    <citation type="journal article" date="2012" name="Int. J. Syst. Evol. Microbiol.">
        <title>Vibrio caribbeanicus sp. nov., isolated from the marine sponge Scleritoderma cyanea.</title>
        <authorList>
            <person name="Hoffmann M."/>
            <person name="Monday S.R."/>
            <person name="Allard M.W."/>
            <person name="Strain E.A."/>
            <person name="Whittaker P."/>
            <person name="Naum M."/>
            <person name="McCarthy P.J."/>
            <person name="Lopez J.V."/>
            <person name="Fischer M."/>
            <person name="Brown E.W."/>
        </authorList>
    </citation>
    <scope>NUCLEOTIDE SEQUENCE [LARGE SCALE GENOMIC DNA]</scope>
    <source>
        <strain evidence="1 2">LMG 20546</strain>
    </source>
</reference>
<organism evidence="1 2">
    <name type="scientific">Vibrio brasiliensis LMG 20546</name>
    <dbReference type="NCBI Taxonomy" id="945543"/>
    <lineage>
        <taxon>Bacteria</taxon>
        <taxon>Pseudomonadati</taxon>
        <taxon>Pseudomonadota</taxon>
        <taxon>Gammaproteobacteria</taxon>
        <taxon>Vibrionales</taxon>
        <taxon>Vibrionaceae</taxon>
        <taxon>Vibrio</taxon>
        <taxon>Vibrio oreintalis group</taxon>
    </lineage>
</organism>
<dbReference type="EMBL" id="AEVS01000071">
    <property type="protein sequence ID" value="EGA65420.1"/>
    <property type="molecule type" value="Genomic_DNA"/>
</dbReference>
<accession>E8LV35</accession>
<dbReference type="Proteomes" id="UP000004371">
    <property type="component" value="Unassembled WGS sequence"/>
</dbReference>
<keyword evidence="2" id="KW-1185">Reference proteome</keyword>
<sequence>METRKKELLAVLTKECEIYSSIPASEQQQKRDKKCFINGLMTACRVVGVSFEELNAIIESMPQQPKFKDIDEKLSIPTYVRNNVEIKV</sequence>
<dbReference type="RefSeq" id="WP_006879704.1">
    <property type="nucleotide sequence ID" value="NZ_AEVS01000071.1"/>
</dbReference>
<dbReference type="OrthoDB" id="5600865at2"/>
<comment type="caution">
    <text evidence="1">The sequence shown here is derived from an EMBL/GenBank/DDBJ whole genome shotgun (WGS) entry which is preliminary data.</text>
</comment>